<comment type="caution">
    <text evidence="1">The sequence shown here is derived from an EMBL/GenBank/DDBJ whole genome shotgun (WGS) entry which is preliminary data.</text>
</comment>
<reference evidence="1 2" key="1">
    <citation type="submission" date="2021-09" db="EMBL/GenBank/DDBJ databases">
        <title>Genome sequencing and assembly of Chryseobacterium sp. RG1.</title>
        <authorList>
            <person name="Chhetri G."/>
        </authorList>
    </citation>
    <scope>NUCLEOTIDE SEQUENCE [LARGE SCALE GENOMIC DNA]</scope>
    <source>
        <strain evidence="1 2">RG1</strain>
    </source>
</reference>
<proteinExistence type="predicted"/>
<evidence type="ECO:0000313" key="2">
    <source>
        <dbReference type="Proteomes" id="UP000618240"/>
    </source>
</evidence>
<dbReference type="EMBL" id="JAERSE020000003">
    <property type="protein sequence ID" value="MCA6068191.1"/>
    <property type="molecule type" value="Genomic_DNA"/>
</dbReference>
<dbReference type="Proteomes" id="UP000618240">
    <property type="component" value="Unassembled WGS sequence"/>
</dbReference>
<accession>A0ABS8A653</accession>
<protein>
    <submittedName>
        <fullName evidence="1">Uncharacterized protein</fullName>
    </submittedName>
</protein>
<name>A0ABS8A653_9FLAO</name>
<sequence length="46" mass="5206">MQRFGLQYEYDGTSHCTGNAILFTSETTPNSRQWIYSPSDFATVSP</sequence>
<keyword evidence="2" id="KW-1185">Reference proteome</keyword>
<gene>
    <name evidence="1" type="ORF">JI747_013435</name>
</gene>
<evidence type="ECO:0000313" key="1">
    <source>
        <dbReference type="EMBL" id="MCA6068191.1"/>
    </source>
</evidence>
<organism evidence="1 2">
    <name type="scientific">Chryseobacterium tagetis</name>
    <dbReference type="NCBI Taxonomy" id="2801334"/>
    <lineage>
        <taxon>Bacteria</taxon>
        <taxon>Pseudomonadati</taxon>
        <taxon>Bacteroidota</taxon>
        <taxon>Flavobacteriia</taxon>
        <taxon>Flavobacteriales</taxon>
        <taxon>Weeksellaceae</taxon>
        <taxon>Chryseobacterium group</taxon>
        <taxon>Chryseobacterium</taxon>
    </lineage>
</organism>